<keyword evidence="2" id="KW-1185">Reference proteome</keyword>
<dbReference type="Proteomes" id="UP001196413">
    <property type="component" value="Unassembled WGS sequence"/>
</dbReference>
<name>A0AAD5WFN6_PARTN</name>
<evidence type="ECO:0000313" key="2">
    <source>
        <dbReference type="Proteomes" id="UP001196413"/>
    </source>
</evidence>
<dbReference type="EMBL" id="JAHQIW010006174">
    <property type="protein sequence ID" value="KAJ1368377.1"/>
    <property type="molecule type" value="Genomic_DNA"/>
</dbReference>
<reference evidence="1" key="1">
    <citation type="submission" date="2021-06" db="EMBL/GenBank/DDBJ databases">
        <title>Parelaphostrongylus tenuis whole genome reference sequence.</title>
        <authorList>
            <person name="Garwood T.J."/>
            <person name="Larsen P.A."/>
            <person name="Fountain-Jones N.M."/>
            <person name="Garbe J.R."/>
            <person name="Macchietto M.G."/>
            <person name="Kania S.A."/>
            <person name="Gerhold R.W."/>
            <person name="Richards J.E."/>
            <person name="Wolf T.M."/>
        </authorList>
    </citation>
    <scope>NUCLEOTIDE SEQUENCE</scope>
    <source>
        <strain evidence="1">MNPRO001-30</strain>
        <tissue evidence="1">Meninges</tissue>
    </source>
</reference>
<protein>
    <submittedName>
        <fullName evidence="1">Uncharacterized protein</fullName>
    </submittedName>
</protein>
<proteinExistence type="predicted"/>
<evidence type="ECO:0000313" key="1">
    <source>
        <dbReference type="EMBL" id="KAJ1368377.1"/>
    </source>
</evidence>
<dbReference type="AlphaFoldDB" id="A0AAD5WFN6"/>
<organism evidence="1 2">
    <name type="scientific">Parelaphostrongylus tenuis</name>
    <name type="common">Meningeal worm</name>
    <dbReference type="NCBI Taxonomy" id="148309"/>
    <lineage>
        <taxon>Eukaryota</taxon>
        <taxon>Metazoa</taxon>
        <taxon>Ecdysozoa</taxon>
        <taxon>Nematoda</taxon>
        <taxon>Chromadorea</taxon>
        <taxon>Rhabditida</taxon>
        <taxon>Rhabditina</taxon>
        <taxon>Rhabditomorpha</taxon>
        <taxon>Strongyloidea</taxon>
        <taxon>Metastrongylidae</taxon>
        <taxon>Parelaphostrongylus</taxon>
    </lineage>
</organism>
<comment type="caution">
    <text evidence="1">The sequence shown here is derived from an EMBL/GenBank/DDBJ whole genome shotgun (WGS) entry which is preliminary data.</text>
</comment>
<accession>A0AAD5WFN6</accession>
<gene>
    <name evidence="1" type="ORF">KIN20_029500</name>
</gene>
<sequence length="163" mass="19067">MMMDAKKRSECTMCLGIRIVDMKDITCFEPIAVDSRSMIHFKSRKLDCRSAKVSGSVKKRSLAEVLTLKIIRFHETGKLNWIAMIDNALDTVPPPKIMPDFLRTSGLLSDCQIDVMKAHEHANHFAKELDENGEFIDQRKEQREKMREFQLVDYFERRRNARF</sequence>